<accession>A0ACC1N7Q2</accession>
<name>A0ACC1N7Q2_9PEZI</name>
<comment type="caution">
    <text evidence="1">The sequence shown here is derived from an EMBL/GenBank/DDBJ whole genome shotgun (WGS) entry which is preliminary data.</text>
</comment>
<proteinExistence type="predicted"/>
<dbReference type="EMBL" id="JAPDGR010002602">
    <property type="protein sequence ID" value="KAJ2975028.1"/>
    <property type="molecule type" value="Genomic_DNA"/>
</dbReference>
<organism evidence="1 2">
    <name type="scientific">Xylaria curta</name>
    <dbReference type="NCBI Taxonomy" id="42375"/>
    <lineage>
        <taxon>Eukaryota</taxon>
        <taxon>Fungi</taxon>
        <taxon>Dikarya</taxon>
        <taxon>Ascomycota</taxon>
        <taxon>Pezizomycotina</taxon>
        <taxon>Sordariomycetes</taxon>
        <taxon>Xylariomycetidae</taxon>
        <taxon>Xylariales</taxon>
        <taxon>Xylariaceae</taxon>
        <taxon>Xylaria</taxon>
    </lineage>
</organism>
<evidence type="ECO:0000313" key="2">
    <source>
        <dbReference type="Proteomes" id="UP001143856"/>
    </source>
</evidence>
<evidence type="ECO:0000313" key="1">
    <source>
        <dbReference type="EMBL" id="KAJ2975028.1"/>
    </source>
</evidence>
<protein>
    <submittedName>
        <fullName evidence="1">Uncharacterized protein</fullName>
    </submittedName>
</protein>
<sequence>MAFPWVAASLLFSAVWAIVRFVTRIVLPPSHLPKNIPTIPFYYTLLALFKEVDQEQLYHKYLKQPLEQWGAVNIFFGGHWNVLITRPTYMAQVLKNDEDFPKAGNHVKNPDSVLALYTGENVISAIGETWKQFAAIMKPGLQSAIDASVIARNAHILVDLLMQDQKRNAASGVAILDLVQAYAISNVSESLLGARIDALENRKNPLLQLQKEIKPKIFNPIHLNFPILDWFYIPSREKAKQLVKTFKTELTALIRQGHRHECQLDSTNLGCRLLAAHNTGQLSEYHLQQNLLITFVAGHENPMILILSNLFVLADRPYLQEQVRREVHSLPPSERTQPDALATLPLLTSVIFETLRMYPPLSQIMNKRTATDVILSDDIILRAGTFTGYNGYSTNRNPEFWGPDADKFRPSRWGETVEDANALFRRATSKAEFITFHGGKRTCLGQKWALATHRVTMAIFLTSLKWRLDPTWPRMMTPAGPLMPKNLRLELETLSIED</sequence>
<dbReference type="Proteomes" id="UP001143856">
    <property type="component" value="Unassembled WGS sequence"/>
</dbReference>
<gene>
    <name evidence="1" type="ORF">NUW58_g8474</name>
</gene>
<reference evidence="1" key="1">
    <citation type="submission" date="2022-10" db="EMBL/GenBank/DDBJ databases">
        <title>Genome Sequence of Xylaria curta.</title>
        <authorList>
            <person name="Buettner E."/>
        </authorList>
    </citation>
    <scope>NUCLEOTIDE SEQUENCE</scope>
    <source>
        <strain evidence="1">Babe10</strain>
    </source>
</reference>
<keyword evidence="2" id="KW-1185">Reference proteome</keyword>